<dbReference type="Gene3D" id="3.30.70.330">
    <property type="match status" value="1"/>
</dbReference>
<keyword evidence="3 6" id="KW-0694">RNA-binding</keyword>
<comment type="similarity">
    <text evidence="1 6">Belongs to the universal ribosomal protein uL23 family.</text>
</comment>
<sequence>MSERLTRILQAPHLTEKSMAEKSKDNVYVFRVRPDANKIEIKAAVEKHFDVEVTDVRTSNVKPKKRRVGRHIGKTAAWKKAYVTVKPGSGEIEYFEGT</sequence>
<dbReference type="GO" id="GO:0006412">
    <property type="term" value="P:translation"/>
    <property type="evidence" value="ECO:0007669"/>
    <property type="project" value="UniProtKB-UniRule"/>
</dbReference>
<dbReference type="GO" id="GO:1990904">
    <property type="term" value="C:ribonucleoprotein complex"/>
    <property type="evidence" value="ECO:0007669"/>
    <property type="project" value="UniProtKB-KW"/>
</dbReference>
<keyword evidence="8" id="KW-1185">Reference proteome</keyword>
<evidence type="ECO:0000256" key="5">
    <source>
        <dbReference type="ARBA" id="ARBA00023274"/>
    </source>
</evidence>
<reference evidence="7" key="1">
    <citation type="submission" date="2021-03" db="EMBL/GenBank/DDBJ databases">
        <authorList>
            <person name="Wang G."/>
        </authorList>
    </citation>
    <scope>NUCLEOTIDE SEQUENCE</scope>
    <source>
        <strain evidence="7">KCTC 12899</strain>
    </source>
</reference>
<evidence type="ECO:0000256" key="6">
    <source>
        <dbReference type="HAMAP-Rule" id="MF_01369"/>
    </source>
</evidence>
<organism evidence="7 8">
    <name type="scientific">Acanthopleuribacter pedis</name>
    <dbReference type="NCBI Taxonomy" id="442870"/>
    <lineage>
        <taxon>Bacteria</taxon>
        <taxon>Pseudomonadati</taxon>
        <taxon>Acidobacteriota</taxon>
        <taxon>Holophagae</taxon>
        <taxon>Acanthopleuribacterales</taxon>
        <taxon>Acanthopleuribacteraceae</taxon>
        <taxon>Acanthopleuribacter</taxon>
    </lineage>
</organism>
<name>A0A8J7QB45_9BACT</name>
<dbReference type="AlphaFoldDB" id="A0A8J7QB45"/>
<evidence type="ECO:0000256" key="2">
    <source>
        <dbReference type="ARBA" id="ARBA00022730"/>
    </source>
</evidence>
<keyword evidence="4 6" id="KW-0689">Ribosomal protein</keyword>
<evidence type="ECO:0000313" key="7">
    <source>
        <dbReference type="EMBL" id="MBO1322276.1"/>
    </source>
</evidence>
<dbReference type="InterPro" id="IPR013025">
    <property type="entry name" value="Ribosomal_uL23-like"/>
</dbReference>
<dbReference type="HAMAP" id="MF_01369_B">
    <property type="entry name" value="Ribosomal_uL23_B"/>
    <property type="match status" value="1"/>
</dbReference>
<dbReference type="PANTHER" id="PTHR11620">
    <property type="entry name" value="60S RIBOSOMAL PROTEIN L23A"/>
    <property type="match status" value="1"/>
</dbReference>
<dbReference type="RefSeq" id="WP_207862247.1">
    <property type="nucleotide sequence ID" value="NZ_JAFREP010000033.1"/>
</dbReference>
<dbReference type="InterPro" id="IPR012678">
    <property type="entry name" value="Ribosomal_uL23/eL15/eS24_sf"/>
</dbReference>
<evidence type="ECO:0000256" key="4">
    <source>
        <dbReference type="ARBA" id="ARBA00022980"/>
    </source>
</evidence>
<dbReference type="GO" id="GO:0019843">
    <property type="term" value="F:rRNA binding"/>
    <property type="evidence" value="ECO:0007669"/>
    <property type="project" value="UniProtKB-UniRule"/>
</dbReference>
<evidence type="ECO:0000313" key="8">
    <source>
        <dbReference type="Proteomes" id="UP000664417"/>
    </source>
</evidence>
<dbReference type="GO" id="GO:0003735">
    <property type="term" value="F:structural constituent of ribosome"/>
    <property type="evidence" value="ECO:0007669"/>
    <property type="project" value="InterPro"/>
</dbReference>
<comment type="subunit">
    <text evidence="6">Part of the 50S ribosomal subunit. Contacts protein L29, and trigger factor when it is bound to the ribosome.</text>
</comment>
<gene>
    <name evidence="6 7" type="primary">rplW</name>
    <name evidence="7" type="ORF">J3U88_27635</name>
</gene>
<dbReference type="InterPro" id="IPR012677">
    <property type="entry name" value="Nucleotide-bd_a/b_plait_sf"/>
</dbReference>
<evidence type="ECO:0000256" key="3">
    <source>
        <dbReference type="ARBA" id="ARBA00022884"/>
    </source>
</evidence>
<dbReference type="NCBIfam" id="NF004363">
    <property type="entry name" value="PRK05738.2-4"/>
    <property type="match status" value="1"/>
</dbReference>
<dbReference type="Pfam" id="PF00276">
    <property type="entry name" value="Ribosomal_L23"/>
    <property type="match status" value="1"/>
</dbReference>
<dbReference type="GO" id="GO:0005840">
    <property type="term" value="C:ribosome"/>
    <property type="evidence" value="ECO:0007669"/>
    <property type="project" value="UniProtKB-KW"/>
</dbReference>
<dbReference type="Proteomes" id="UP000664417">
    <property type="component" value="Unassembled WGS sequence"/>
</dbReference>
<evidence type="ECO:0000256" key="1">
    <source>
        <dbReference type="ARBA" id="ARBA00006700"/>
    </source>
</evidence>
<comment type="function">
    <text evidence="6">One of the early assembly proteins it binds 23S rRNA. One of the proteins that surrounds the polypeptide exit tunnel on the outside of the ribosome. Forms the main docking site for trigger factor binding to the ribosome.</text>
</comment>
<dbReference type="EMBL" id="JAFREP010000033">
    <property type="protein sequence ID" value="MBO1322276.1"/>
    <property type="molecule type" value="Genomic_DNA"/>
</dbReference>
<keyword evidence="5 6" id="KW-0687">Ribonucleoprotein</keyword>
<dbReference type="SUPFAM" id="SSF54189">
    <property type="entry name" value="Ribosomal proteins S24e, L23 and L15e"/>
    <property type="match status" value="1"/>
</dbReference>
<keyword evidence="2 6" id="KW-0699">rRNA-binding</keyword>
<dbReference type="NCBIfam" id="NF004359">
    <property type="entry name" value="PRK05738.1-3"/>
    <property type="match status" value="1"/>
</dbReference>
<proteinExistence type="inferred from homology"/>
<comment type="caution">
    <text evidence="7">The sequence shown here is derived from an EMBL/GenBank/DDBJ whole genome shotgun (WGS) entry which is preliminary data.</text>
</comment>
<protein>
    <recommendedName>
        <fullName evidence="6">Large ribosomal subunit protein uL23</fullName>
    </recommendedName>
</protein>
<dbReference type="FunFam" id="3.30.70.330:FF:000001">
    <property type="entry name" value="50S ribosomal protein L23"/>
    <property type="match status" value="1"/>
</dbReference>
<accession>A0A8J7QB45</accession>